<organism evidence="1 2">
    <name type="scientific">Arenibacterium halophilum</name>
    <dbReference type="NCBI Taxonomy" id="2583821"/>
    <lineage>
        <taxon>Bacteria</taxon>
        <taxon>Pseudomonadati</taxon>
        <taxon>Pseudomonadota</taxon>
        <taxon>Alphaproteobacteria</taxon>
        <taxon>Rhodobacterales</taxon>
        <taxon>Paracoccaceae</taxon>
        <taxon>Arenibacterium</taxon>
    </lineage>
</organism>
<protein>
    <submittedName>
        <fullName evidence="1">5-carboxymethyl-2-hydroxymuconate Delta-isomerase</fullName>
    </submittedName>
</protein>
<evidence type="ECO:0000313" key="2">
    <source>
        <dbReference type="Proteomes" id="UP001191082"/>
    </source>
</evidence>
<dbReference type="EMBL" id="VCPC01000003">
    <property type="protein sequence ID" value="TMV11337.1"/>
    <property type="molecule type" value="Genomic_DNA"/>
</dbReference>
<reference evidence="1 2" key="1">
    <citation type="submission" date="2019-05" db="EMBL/GenBank/DDBJ databases">
        <title>Marivita sp. nov. isolated from sea sediment.</title>
        <authorList>
            <person name="Kim W."/>
        </authorList>
    </citation>
    <scope>NUCLEOTIDE SEQUENCE [LARGE SCALE GENOMIC DNA]</scope>
    <source>
        <strain evidence="1 2">CAU 1492</strain>
    </source>
</reference>
<name>A0ABY2X7K2_9RHOB</name>
<keyword evidence="2" id="KW-1185">Reference proteome</keyword>
<accession>A0ABY2X7K2</accession>
<dbReference type="InterPro" id="IPR004220">
    <property type="entry name" value="5-COMe_2-OHmuconate_Isoase"/>
</dbReference>
<dbReference type="PANTHER" id="PTHR37950:SF1">
    <property type="entry name" value="4-HYDROXYPHENYLACETATE CATABOLISM PROTEIN"/>
    <property type="match status" value="1"/>
</dbReference>
<evidence type="ECO:0000313" key="1">
    <source>
        <dbReference type="EMBL" id="TMV11337.1"/>
    </source>
</evidence>
<sequence length="130" mass="14063">MPHIILEYSANMEERSDMAALCDHLRRAAIATGVLPMAGVRVRAHRADHVSIADGNPAHGFVDISLRLRGGRDLATRKAAAATLFEAAQNFLAPALARHPIALSLEVRDIDPELSPKTGTIRDHLTDPDT</sequence>
<dbReference type="CDD" id="cd00580">
    <property type="entry name" value="CHMI"/>
    <property type="match status" value="1"/>
</dbReference>
<comment type="caution">
    <text evidence="1">The sequence shown here is derived from an EMBL/GenBank/DDBJ whole genome shotgun (WGS) entry which is preliminary data.</text>
</comment>
<dbReference type="Pfam" id="PF02962">
    <property type="entry name" value="CHMI"/>
    <property type="match status" value="1"/>
</dbReference>
<proteinExistence type="predicted"/>
<dbReference type="RefSeq" id="WP_138864404.1">
    <property type="nucleotide sequence ID" value="NZ_VCPC01000003.1"/>
</dbReference>
<dbReference type="PANTHER" id="PTHR37950">
    <property type="entry name" value="4-HYDROXYPHENYLACETATE CATABOLISM PROTEIN"/>
    <property type="match status" value="1"/>
</dbReference>
<dbReference type="Gene3D" id="3.30.429.10">
    <property type="entry name" value="Macrophage Migration Inhibitory Factor"/>
    <property type="match status" value="1"/>
</dbReference>
<dbReference type="SUPFAM" id="SSF55331">
    <property type="entry name" value="Tautomerase/MIF"/>
    <property type="match status" value="1"/>
</dbReference>
<dbReference type="InterPro" id="IPR014347">
    <property type="entry name" value="Tautomerase/MIF_sf"/>
</dbReference>
<gene>
    <name evidence="1" type="ORF">FGK64_13675</name>
</gene>
<dbReference type="Proteomes" id="UP001191082">
    <property type="component" value="Unassembled WGS sequence"/>
</dbReference>